<dbReference type="RefSeq" id="WP_113861984.1">
    <property type="nucleotide sequence ID" value="NZ_QNRO01000005.1"/>
</dbReference>
<protein>
    <submittedName>
        <fullName evidence="2">Aspartyl-tRNA(Asn)/glutamyl-tRNA(Gln) amidotransferase subunit A</fullName>
    </submittedName>
</protein>
<dbReference type="AlphaFoldDB" id="A0A366GVB7"/>
<reference evidence="2 3" key="1">
    <citation type="submission" date="2018-06" db="EMBL/GenBank/DDBJ databases">
        <title>Freshwater and sediment microbial communities from various areas in North America, analyzing microbe dynamics in response to fracking.</title>
        <authorList>
            <person name="Lamendella R."/>
        </authorList>
    </citation>
    <scope>NUCLEOTIDE SEQUENCE [LARGE SCALE GENOMIC DNA]</scope>
    <source>
        <strain evidence="2 3">114J</strain>
    </source>
</reference>
<dbReference type="Pfam" id="PF01425">
    <property type="entry name" value="Amidase"/>
    <property type="match status" value="1"/>
</dbReference>
<sequence>MLQNRLLAMPLRELSERLADGMLTGRALVEASIAAYEAYGQYDNSYVHWNPEKALSLAIASDRVRAAGGNTGALMGIPISVKDLYGVPGLPIHAGCARPLPEQWQAAGPLIDALQSQLAPVVGKTHCVEFAFGGLGTNAHWGTPKNPWDTSSHRVPGGSSSGAGVSLINGTASLALGTDTAGSVRVPAAMTGVAGLKTTEGRWPKAQIVPLSRTLDSPGMLAHRVEDLAYAFNALDPKVHRRGSRVPDTPDLADLTFGVPEAFFWENCSPGIAEAIERSLRQLELAGARLVSFELSGLDEIYSVFLKGGVAAPELAAFMKTELPDFIESLDPDVAARLHTAEQLPAWEYIHRRQLINKFSEKAASELARIDALLTPTVTLTPPTVASLSKPEAYVKANMQTLRNTAMGNYLGLCGLSMPAGKDEAGMPVGLQILAGPWQDQRLLAIGQAIEKCLGCWPDILGTPPVR</sequence>
<accession>A0A366GVB7</accession>
<keyword evidence="2" id="KW-0808">Transferase</keyword>
<name>A0A366GVB7_9GAMM</name>
<dbReference type="PANTHER" id="PTHR11895:SF176">
    <property type="entry name" value="AMIDASE AMID-RELATED"/>
    <property type="match status" value="1"/>
</dbReference>
<dbReference type="InterPro" id="IPR036928">
    <property type="entry name" value="AS_sf"/>
</dbReference>
<evidence type="ECO:0000313" key="2">
    <source>
        <dbReference type="EMBL" id="RBP31778.1"/>
    </source>
</evidence>
<evidence type="ECO:0000313" key="3">
    <source>
        <dbReference type="Proteomes" id="UP000252995"/>
    </source>
</evidence>
<dbReference type="PANTHER" id="PTHR11895">
    <property type="entry name" value="TRANSAMIDASE"/>
    <property type="match status" value="1"/>
</dbReference>
<dbReference type="GO" id="GO:0016740">
    <property type="term" value="F:transferase activity"/>
    <property type="evidence" value="ECO:0007669"/>
    <property type="project" value="UniProtKB-KW"/>
</dbReference>
<dbReference type="Gene3D" id="3.90.1300.10">
    <property type="entry name" value="Amidase signature (AS) domain"/>
    <property type="match status" value="1"/>
</dbReference>
<dbReference type="Proteomes" id="UP000252995">
    <property type="component" value="Unassembled WGS sequence"/>
</dbReference>
<organism evidence="2 3">
    <name type="scientific">Marinobacter pelagius</name>
    <dbReference type="NCBI Taxonomy" id="379482"/>
    <lineage>
        <taxon>Bacteria</taxon>
        <taxon>Pseudomonadati</taxon>
        <taxon>Pseudomonadota</taxon>
        <taxon>Gammaproteobacteria</taxon>
        <taxon>Pseudomonadales</taxon>
        <taxon>Marinobacteraceae</taxon>
        <taxon>Marinobacter</taxon>
    </lineage>
</organism>
<dbReference type="EMBL" id="QNRO01000005">
    <property type="protein sequence ID" value="RBP31778.1"/>
    <property type="molecule type" value="Genomic_DNA"/>
</dbReference>
<dbReference type="OrthoDB" id="8872210at2"/>
<gene>
    <name evidence="2" type="ORF">DET50_1052</name>
</gene>
<dbReference type="InterPro" id="IPR023631">
    <property type="entry name" value="Amidase_dom"/>
</dbReference>
<evidence type="ECO:0000259" key="1">
    <source>
        <dbReference type="Pfam" id="PF01425"/>
    </source>
</evidence>
<proteinExistence type="predicted"/>
<feature type="domain" description="Amidase" evidence="1">
    <location>
        <begin position="28"/>
        <end position="444"/>
    </location>
</feature>
<dbReference type="InterPro" id="IPR000120">
    <property type="entry name" value="Amidase"/>
</dbReference>
<comment type="caution">
    <text evidence="2">The sequence shown here is derived from an EMBL/GenBank/DDBJ whole genome shotgun (WGS) entry which is preliminary data.</text>
</comment>
<dbReference type="SUPFAM" id="SSF75304">
    <property type="entry name" value="Amidase signature (AS) enzymes"/>
    <property type="match status" value="1"/>
</dbReference>